<organism evidence="2 3">
    <name type="scientific">Chitinophaga skermanii</name>
    <dbReference type="NCBI Taxonomy" id="331697"/>
    <lineage>
        <taxon>Bacteria</taxon>
        <taxon>Pseudomonadati</taxon>
        <taxon>Bacteroidota</taxon>
        <taxon>Chitinophagia</taxon>
        <taxon>Chitinophagales</taxon>
        <taxon>Chitinophagaceae</taxon>
        <taxon>Chitinophaga</taxon>
    </lineage>
</organism>
<evidence type="ECO:0000313" key="3">
    <source>
        <dbReference type="Proteomes" id="UP000249547"/>
    </source>
</evidence>
<dbReference type="EMBL" id="QLLL01000007">
    <property type="protein sequence ID" value="RAJ01681.1"/>
    <property type="molecule type" value="Genomic_DNA"/>
</dbReference>
<feature type="chain" id="PRO_5016267101" evidence="1">
    <location>
        <begin position="18"/>
        <end position="152"/>
    </location>
</feature>
<name>A0A327QBM2_9BACT</name>
<dbReference type="Proteomes" id="UP000249547">
    <property type="component" value="Unassembled WGS sequence"/>
</dbReference>
<gene>
    <name evidence="2" type="ORF">LX64_03899</name>
</gene>
<reference evidence="2 3" key="1">
    <citation type="submission" date="2018-06" db="EMBL/GenBank/DDBJ databases">
        <title>Genomic Encyclopedia of Archaeal and Bacterial Type Strains, Phase II (KMG-II): from individual species to whole genera.</title>
        <authorList>
            <person name="Goeker M."/>
        </authorList>
    </citation>
    <scope>NUCLEOTIDE SEQUENCE [LARGE SCALE GENOMIC DNA]</scope>
    <source>
        <strain evidence="2 3">DSM 23857</strain>
    </source>
</reference>
<evidence type="ECO:0000313" key="2">
    <source>
        <dbReference type="EMBL" id="RAJ01681.1"/>
    </source>
</evidence>
<sequence length="152" mass="16036">MLLFKNRALKVSLMATAMLGILATACNDKDDNAPALRSKEYAFTGSGNSAGKVTISEKSANSVQISISLDKSTKDTTYNFNIFKGEDLTKTDTAVKFTAQKSTGAALLTNTTVTTMSYDSALKLKAFAKISFKSGVKDSVVATKKIGAAATN</sequence>
<accession>A0A327QBM2</accession>
<feature type="signal peptide" evidence="1">
    <location>
        <begin position="1"/>
        <end position="17"/>
    </location>
</feature>
<evidence type="ECO:0000256" key="1">
    <source>
        <dbReference type="SAM" id="SignalP"/>
    </source>
</evidence>
<dbReference type="AlphaFoldDB" id="A0A327QBM2"/>
<proteinExistence type="predicted"/>
<protein>
    <submittedName>
        <fullName evidence="2">Uncharacterized protein</fullName>
    </submittedName>
</protein>
<dbReference type="PROSITE" id="PS51257">
    <property type="entry name" value="PROKAR_LIPOPROTEIN"/>
    <property type="match status" value="1"/>
</dbReference>
<comment type="caution">
    <text evidence="2">The sequence shown here is derived from an EMBL/GenBank/DDBJ whole genome shotgun (WGS) entry which is preliminary data.</text>
</comment>
<dbReference type="OrthoDB" id="670466at2"/>
<keyword evidence="3" id="KW-1185">Reference proteome</keyword>
<dbReference type="RefSeq" id="WP_148707391.1">
    <property type="nucleotide sequence ID" value="NZ_QLLL01000007.1"/>
</dbReference>
<keyword evidence="1" id="KW-0732">Signal</keyword>